<protein>
    <submittedName>
        <fullName evidence="2">Uncharacterized protein</fullName>
    </submittedName>
</protein>
<evidence type="ECO:0000256" key="1">
    <source>
        <dbReference type="SAM" id="MobiDB-lite"/>
    </source>
</evidence>
<dbReference type="AlphaFoldDB" id="A0A8T1WHX2"/>
<organism evidence="2 3">
    <name type="scientific">Phytophthora boehmeriae</name>
    <dbReference type="NCBI Taxonomy" id="109152"/>
    <lineage>
        <taxon>Eukaryota</taxon>
        <taxon>Sar</taxon>
        <taxon>Stramenopiles</taxon>
        <taxon>Oomycota</taxon>
        <taxon>Peronosporomycetes</taxon>
        <taxon>Peronosporales</taxon>
        <taxon>Peronosporaceae</taxon>
        <taxon>Phytophthora</taxon>
    </lineage>
</organism>
<dbReference type="Proteomes" id="UP000693981">
    <property type="component" value="Unassembled WGS sequence"/>
</dbReference>
<dbReference type="OrthoDB" id="113295at2759"/>
<sequence length="192" mass="21614">MASRAYLSWLQKREFKVLRSPGVATRSDTSASSPLEASKTATVASFLPRPQRKLPEQKNLSATFGQEKVWRRLSTAGKRPRSYRSQKDAVSAAEAEGSAQNARKKDKLEVPGTTKLSEKRAMEGIRSGQVTGKKRQVDASLPAQKKRRSMREDDGGTNNKEESRYKRMERRLGAILGESQYWQAVDRFSHLD</sequence>
<proteinExistence type="predicted"/>
<accession>A0A8T1WHX2</accession>
<feature type="region of interest" description="Disordered" evidence="1">
    <location>
        <begin position="20"/>
        <end position="165"/>
    </location>
</feature>
<feature type="compositionally biased region" description="Polar residues" evidence="1">
    <location>
        <begin position="26"/>
        <end position="43"/>
    </location>
</feature>
<evidence type="ECO:0000313" key="2">
    <source>
        <dbReference type="EMBL" id="KAG7391249.1"/>
    </source>
</evidence>
<gene>
    <name evidence="2" type="ORF">PHYBOEH_006764</name>
</gene>
<reference evidence="2" key="1">
    <citation type="submission" date="2021-02" db="EMBL/GenBank/DDBJ databases">
        <authorList>
            <person name="Palmer J.M."/>
        </authorList>
    </citation>
    <scope>NUCLEOTIDE SEQUENCE</scope>
    <source>
        <strain evidence="2">SCRP23</strain>
    </source>
</reference>
<name>A0A8T1WHX2_9STRA</name>
<feature type="compositionally biased region" description="Basic and acidic residues" evidence="1">
    <location>
        <begin position="150"/>
        <end position="165"/>
    </location>
</feature>
<evidence type="ECO:0000313" key="3">
    <source>
        <dbReference type="Proteomes" id="UP000693981"/>
    </source>
</evidence>
<keyword evidence="3" id="KW-1185">Reference proteome</keyword>
<dbReference type="EMBL" id="JAGDFL010000362">
    <property type="protein sequence ID" value="KAG7391249.1"/>
    <property type="molecule type" value="Genomic_DNA"/>
</dbReference>
<comment type="caution">
    <text evidence="2">The sequence shown here is derived from an EMBL/GenBank/DDBJ whole genome shotgun (WGS) entry which is preliminary data.</text>
</comment>